<keyword evidence="6 12" id="KW-0479">Metal-binding</keyword>
<dbReference type="InterPro" id="IPR034151">
    <property type="entry name" value="TOPRIM_DnaG_bac"/>
</dbReference>
<name>A0ABY8EJT3_9FIRM</name>
<evidence type="ECO:0000256" key="1">
    <source>
        <dbReference type="ARBA" id="ARBA00022478"/>
    </source>
</evidence>
<comment type="domain">
    <text evidence="12">Contains an N-terminal zinc-binding domain, a central core domain that contains the primase activity, and a C-terminal DnaB-binding domain.</text>
</comment>
<keyword evidence="3 12" id="KW-0808">Transferase</keyword>
<feature type="domain" description="Toprim" evidence="14">
    <location>
        <begin position="256"/>
        <end position="337"/>
    </location>
</feature>
<evidence type="ECO:0000256" key="13">
    <source>
        <dbReference type="PIRNR" id="PIRNR002811"/>
    </source>
</evidence>
<keyword evidence="2 12" id="KW-0639">Primosome</keyword>
<evidence type="ECO:0000256" key="7">
    <source>
        <dbReference type="ARBA" id="ARBA00022771"/>
    </source>
</evidence>
<dbReference type="InterPro" id="IPR019475">
    <property type="entry name" value="DNA_primase_DnaB-bd"/>
</dbReference>
<gene>
    <name evidence="12 15" type="primary">dnaG</name>
    <name evidence="15" type="ORF">P4S50_08520</name>
</gene>
<dbReference type="Pfam" id="PF13155">
    <property type="entry name" value="Toprim_2"/>
    <property type="match status" value="1"/>
</dbReference>
<keyword evidence="4 12" id="KW-0548">Nucleotidyltransferase</keyword>
<dbReference type="SMART" id="SM00400">
    <property type="entry name" value="ZnF_CHCC"/>
    <property type="match status" value="1"/>
</dbReference>
<dbReference type="PANTHER" id="PTHR30313">
    <property type="entry name" value="DNA PRIMASE"/>
    <property type="match status" value="1"/>
</dbReference>
<keyword evidence="10 12" id="KW-0238">DNA-binding</keyword>
<comment type="function">
    <text evidence="12 13">RNA polymerase that catalyzes the synthesis of short RNA molecules used as primers for DNA polymerase during DNA replication.</text>
</comment>
<accession>A0ABY8EJT3</accession>
<keyword evidence="1 12" id="KW-0240">DNA-directed RNA polymerase</keyword>
<comment type="cofactor">
    <cofactor evidence="12 13">
        <name>Zn(2+)</name>
        <dbReference type="ChEBI" id="CHEBI:29105"/>
    </cofactor>
    <text evidence="12 13">Binds 1 zinc ion per monomer.</text>
</comment>
<evidence type="ECO:0000313" key="16">
    <source>
        <dbReference type="Proteomes" id="UP001222800"/>
    </source>
</evidence>
<evidence type="ECO:0000256" key="8">
    <source>
        <dbReference type="ARBA" id="ARBA00022833"/>
    </source>
</evidence>
<dbReference type="RefSeq" id="WP_277734391.1">
    <property type="nucleotide sequence ID" value="NZ_CP120733.1"/>
</dbReference>
<comment type="subunit">
    <text evidence="12">Monomer. Interacts with DnaB.</text>
</comment>
<dbReference type="EC" id="2.7.7.101" evidence="12"/>
<dbReference type="InterPro" id="IPR030846">
    <property type="entry name" value="DnaG_bac"/>
</dbReference>
<evidence type="ECO:0000256" key="5">
    <source>
        <dbReference type="ARBA" id="ARBA00022705"/>
    </source>
</evidence>
<dbReference type="InterPro" id="IPR050219">
    <property type="entry name" value="DnaG_primase"/>
</dbReference>
<evidence type="ECO:0000256" key="2">
    <source>
        <dbReference type="ARBA" id="ARBA00022515"/>
    </source>
</evidence>
<dbReference type="SMART" id="SM00493">
    <property type="entry name" value="TOPRIM"/>
    <property type="match status" value="1"/>
</dbReference>
<keyword evidence="8 12" id="KW-0862">Zinc</keyword>
<dbReference type="Pfam" id="PF08275">
    <property type="entry name" value="DNAG_N"/>
    <property type="match status" value="1"/>
</dbReference>
<protein>
    <recommendedName>
        <fullName evidence="12 13">DNA primase</fullName>
        <ecNumber evidence="12">2.7.7.101</ecNumber>
    </recommendedName>
</protein>
<dbReference type="EMBL" id="CP120733">
    <property type="protein sequence ID" value="WFD12109.1"/>
    <property type="molecule type" value="Genomic_DNA"/>
</dbReference>
<dbReference type="Gene3D" id="3.90.980.10">
    <property type="entry name" value="DNA primase, catalytic core, N-terminal domain"/>
    <property type="match status" value="1"/>
</dbReference>
<organism evidence="15 16">
    <name type="scientific">Tepidibacter hydrothermalis</name>
    <dbReference type="NCBI Taxonomy" id="3036126"/>
    <lineage>
        <taxon>Bacteria</taxon>
        <taxon>Bacillati</taxon>
        <taxon>Bacillota</taxon>
        <taxon>Clostridia</taxon>
        <taxon>Peptostreptococcales</taxon>
        <taxon>Peptostreptococcaceae</taxon>
        <taxon>Tepidibacter</taxon>
    </lineage>
</organism>
<comment type="catalytic activity">
    <reaction evidence="12">
        <text>ssDNA + n NTP = ssDNA/pppN(pN)n-1 hybrid + (n-1) diphosphate.</text>
        <dbReference type="EC" id="2.7.7.101"/>
    </reaction>
</comment>
<dbReference type="InterPro" id="IPR006171">
    <property type="entry name" value="TOPRIM_dom"/>
</dbReference>
<dbReference type="PROSITE" id="PS50880">
    <property type="entry name" value="TOPRIM"/>
    <property type="match status" value="1"/>
</dbReference>
<dbReference type="Pfam" id="PF10410">
    <property type="entry name" value="DnaB_bind"/>
    <property type="match status" value="1"/>
</dbReference>
<dbReference type="InterPro" id="IPR037068">
    <property type="entry name" value="DNA_primase_core_N_sf"/>
</dbReference>
<comment type="similarity">
    <text evidence="12 13">Belongs to the DnaG primase family.</text>
</comment>
<dbReference type="Pfam" id="PF01807">
    <property type="entry name" value="Zn_ribbon_DnaG"/>
    <property type="match status" value="1"/>
</dbReference>
<dbReference type="CDD" id="cd03364">
    <property type="entry name" value="TOPRIM_DnaG_primases"/>
    <property type="match status" value="1"/>
</dbReference>
<dbReference type="PIRSF" id="PIRSF002811">
    <property type="entry name" value="DnaG"/>
    <property type="match status" value="1"/>
</dbReference>
<proteinExistence type="inferred from homology"/>
<dbReference type="SUPFAM" id="SSF57783">
    <property type="entry name" value="Zinc beta-ribbon"/>
    <property type="match status" value="1"/>
</dbReference>
<evidence type="ECO:0000256" key="4">
    <source>
        <dbReference type="ARBA" id="ARBA00022695"/>
    </source>
</evidence>
<evidence type="ECO:0000256" key="9">
    <source>
        <dbReference type="ARBA" id="ARBA00022842"/>
    </source>
</evidence>
<dbReference type="Proteomes" id="UP001222800">
    <property type="component" value="Chromosome"/>
</dbReference>
<evidence type="ECO:0000256" key="11">
    <source>
        <dbReference type="ARBA" id="ARBA00023163"/>
    </source>
</evidence>
<evidence type="ECO:0000259" key="14">
    <source>
        <dbReference type="PROSITE" id="PS50880"/>
    </source>
</evidence>
<sequence length="595" mass="69013">MNDMHEIIEEIKLRNDIVDIISSYIQVKSAGLNYKALCPFHSEKTPSFSISTQKQMYKCFGCGEGGDVINFVMKMENVDFMEALEILAQRSGVEIKKGKISDESKQNINKKQKLYQINLDAARYFFKSMSGSNNNGYKYLKDRGLDDKTIKYFGLGFAKNDWNDLNNYLLQKGYEQQDLIDSGLAIQTKNKKNYINRFKNRVMFPIFDQRGKVIAFGGRVLDHSLPKYLNSSETMLFNKRKNLYALNFAKKNIKNDTLIVVEGYMDVISLFQYGIKNVVASLGTALTVEQAKLIKKYVNKVIVAYDNDEAGINATLKAVEIFNEVKLNIKVLNLGKAKDPDEYIRKEGVDKFNILLKNSIPLLQFKIDILKKKYDLNNDQDRLLFTKNVANIIKNIKSPIEVEYYINKISKETNISIDAINSEIYGKYYKKNKSKKESNKKVEEIKIKKSGIEIAEKQIISIFINEKKYRNDILMNLEIDDFLFEESKEILNYIIKSNELDIITIDKLKKIGISENYIDDIYDIKIDSSINLNDIIKTLQRNSLKKKRDYLLKRQDELQLNKKNDKNIEASEVDRELLDIAMKIIRLEKEMKNIL</sequence>
<reference evidence="15 16" key="1">
    <citation type="submission" date="2023-03" db="EMBL/GenBank/DDBJ databases">
        <title>Complete genome sequence of Tepidibacter sp. SWIR-1, isolated from a deep-sea hydrothermal vent.</title>
        <authorList>
            <person name="Li X."/>
        </authorList>
    </citation>
    <scope>NUCLEOTIDE SEQUENCE [LARGE SCALE GENOMIC DNA]</scope>
    <source>
        <strain evidence="15 16">SWIR-1</strain>
    </source>
</reference>
<feature type="zinc finger region" description="CHC2-type" evidence="12">
    <location>
        <begin position="38"/>
        <end position="62"/>
    </location>
</feature>
<dbReference type="HAMAP" id="MF_00974">
    <property type="entry name" value="DNA_primase_DnaG"/>
    <property type="match status" value="1"/>
</dbReference>
<dbReference type="Gene3D" id="3.40.1360.10">
    <property type="match status" value="1"/>
</dbReference>
<evidence type="ECO:0000256" key="3">
    <source>
        <dbReference type="ARBA" id="ARBA00022679"/>
    </source>
</evidence>
<keyword evidence="7 12" id="KW-0863">Zinc-finger</keyword>
<keyword evidence="16" id="KW-1185">Reference proteome</keyword>
<dbReference type="InterPro" id="IPR002694">
    <property type="entry name" value="Znf_CHC2"/>
</dbReference>
<dbReference type="Gene3D" id="3.90.580.10">
    <property type="entry name" value="Zinc finger, CHC2-type domain"/>
    <property type="match status" value="1"/>
</dbReference>
<keyword evidence="5 12" id="KW-0235">DNA replication</keyword>
<dbReference type="SUPFAM" id="SSF56731">
    <property type="entry name" value="DNA primase core"/>
    <property type="match status" value="1"/>
</dbReference>
<keyword evidence="11 12" id="KW-0804">Transcription</keyword>
<evidence type="ECO:0000256" key="6">
    <source>
        <dbReference type="ARBA" id="ARBA00022723"/>
    </source>
</evidence>
<evidence type="ECO:0000256" key="10">
    <source>
        <dbReference type="ARBA" id="ARBA00023125"/>
    </source>
</evidence>
<keyword evidence="9" id="KW-0460">Magnesium</keyword>
<dbReference type="InterPro" id="IPR006295">
    <property type="entry name" value="DNA_primase_DnaG"/>
</dbReference>
<dbReference type="PANTHER" id="PTHR30313:SF2">
    <property type="entry name" value="DNA PRIMASE"/>
    <property type="match status" value="1"/>
</dbReference>
<evidence type="ECO:0000256" key="12">
    <source>
        <dbReference type="HAMAP-Rule" id="MF_00974"/>
    </source>
</evidence>
<evidence type="ECO:0000313" key="15">
    <source>
        <dbReference type="EMBL" id="WFD12109.1"/>
    </source>
</evidence>
<dbReference type="InterPro" id="IPR036977">
    <property type="entry name" value="DNA_primase_Znf_CHC2"/>
</dbReference>
<dbReference type="InterPro" id="IPR013264">
    <property type="entry name" value="DNAG_N"/>
</dbReference>
<dbReference type="NCBIfam" id="TIGR01391">
    <property type="entry name" value="dnaG"/>
    <property type="match status" value="1"/>
</dbReference>